<comment type="caution">
    <text evidence="2">The sequence shown here is derived from an EMBL/GenBank/DDBJ whole genome shotgun (WGS) entry which is preliminary data.</text>
</comment>
<gene>
    <name evidence="2" type="ORF">GCM10012287_03760</name>
</gene>
<dbReference type="RefSeq" id="WP_189035244.1">
    <property type="nucleotide sequence ID" value="NZ_BMMP01000001.1"/>
</dbReference>
<keyword evidence="3" id="KW-1185">Reference proteome</keyword>
<keyword evidence="1" id="KW-0472">Membrane</keyword>
<feature type="transmembrane region" description="Helical" evidence="1">
    <location>
        <begin position="70"/>
        <end position="91"/>
    </location>
</feature>
<dbReference type="EMBL" id="BMMP01000001">
    <property type="protein sequence ID" value="GGO42570.1"/>
    <property type="molecule type" value="Genomic_DNA"/>
</dbReference>
<name>A0ABQ2LSJ1_9ACTN</name>
<evidence type="ECO:0000313" key="2">
    <source>
        <dbReference type="EMBL" id="GGO42570.1"/>
    </source>
</evidence>
<dbReference type="Proteomes" id="UP000631535">
    <property type="component" value="Unassembled WGS sequence"/>
</dbReference>
<keyword evidence="1" id="KW-1133">Transmembrane helix</keyword>
<evidence type="ECO:0000313" key="3">
    <source>
        <dbReference type="Proteomes" id="UP000631535"/>
    </source>
</evidence>
<organism evidence="2 3">
    <name type="scientific">Streptomyces daqingensis</name>
    <dbReference type="NCBI Taxonomy" id="1472640"/>
    <lineage>
        <taxon>Bacteria</taxon>
        <taxon>Bacillati</taxon>
        <taxon>Actinomycetota</taxon>
        <taxon>Actinomycetes</taxon>
        <taxon>Kitasatosporales</taxon>
        <taxon>Streptomycetaceae</taxon>
        <taxon>Streptomyces</taxon>
    </lineage>
</organism>
<proteinExistence type="predicted"/>
<reference evidence="3" key="1">
    <citation type="journal article" date="2019" name="Int. J. Syst. Evol. Microbiol.">
        <title>The Global Catalogue of Microorganisms (GCM) 10K type strain sequencing project: providing services to taxonomists for standard genome sequencing and annotation.</title>
        <authorList>
            <consortium name="The Broad Institute Genomics Platform"/>
            <consortium name="The Broad Institute Genome Sequencing Center for Infectious Disease"/>
            <person name="Wu L."/>
            <person name="Ma J."/>
        </authorList>
    </citation>
    <scope>NUCLEOTIDE SEQUENCE [LARGE SCALE GENOMIC DNA]</scope>
    <source>
        <strain evidence="3">CGMCC 4.7178</strain>
    </source>
</reference>
<sequence>MLSVLVLVTCQLVAAFWLFVAFWMSPRDGHDRDALDGAGLGALFTMGFAVPALLLTIVPVKLGWLRRLWFAPPAVMLALAAVRYGYLVHVYDPW</sequence>
<feature type="transmembrane region" description="Helical" evidence="1">
    <location>
        <begin position="39"/>
        <end position="58"/>
    </location>
</feature>
<evidence type="ECO:0000256" key="1">
    <source>
        <dbReference type="SAM" id="Phobius"/>
    </source>
</evidence>
<accession>A0ABQ2LSJ1</accession>
<protein>
    <submittedName>
        <fullName evidence="2">Uncharacterized protein</fullName>
    </submittedName>
</protein>
<keyword evidence="1" id="KW-0812">Transmembrane</keyword>